<accession>A0AAD9C2J9</accession>
<keyword evidence="3" id="KW-1185">Reference proteome</keyword>
<keyword evidence="1" id="KW-1133">Transmembrane helix</keyword>
<keyword evidence="1" id="KW-0472">Membrane</keyword>
<proteinExistence type="predicted"/>
<dbReference type="Proteomes" id="UP001228049">
    <property type="component" value="Unassembled WGS sequence"/>
</dbReference>
<protein>
    <submittedName>
        <fullName evidence="2">GTP 3'8-cyclase</fullName>
    </submittedName>
</protein>
<feature type="transmembrane region" description="Helical" evidence="1">
    <location>
        <begin position="63"/>
        <end position="85"/>
    </location>
</feature>
<evidence type="ECO:0000313" key="2">
    <source>
        <dbReference type="EMBL" id="KAK1894525.1"/>
    </source>
</evidence>
<comment type="caution">
    <text evidence="2">The sequence shown here is derived from an EMBL/GenBank/DDBJ whole genome shotgun (WGS) entry which is preliminary data.</text>
</comment>
<evidence type="ECO:0000256" key="1">
    <source>
        <dbReference type="SAM" id="Phobius"/>
    </source>
</evidence>
<reference evidence="2" key="1">
    <citation type="submission" date="2023-04" db="EMBL/GenBank/DDBJ databases">
        <title>Chromosome-level genome of Chaenocephalus aceratus.</title>
        <authorList>
            <person name="Park H."/>
        </authorList>
    </citation>
    <scope>NUCLEOTIDE SEQUENCE</scope>
    <source>
        <strain evidence="2">DE</strain>
        <tissue evidence="2">Muscle</tissue>
    </source>
</reference>
<keyword evidence="1" id="KW-0812">Transmembrane</keyword>
<gene>
    <name evidence="2" type="ORF">KUDE01_019983</name>
</gene>
<sequence>MHINEVKRPAVGDNGAQEAGCEHKAVDSGEAEQVQGGNGSFTCKHPLKVHQCRKGSANVGKRTIRICIFLYGLCFGFTAKSPVFVDELERSSLFLHPSVILFKNCT</sequence>
<name>A0AAD9C2J9_DISEL</name>
<dbReference type="EMBL" id="JASDAP010000011">
    <property type="protein sequence ID" value="KAK1894525.1"/>
    <property type="molecule type" value="Genomic_DNA"/>
</dbReference>
<evidence type="ECO:0000313" key="3">
    <source>
        <dbReference type="Proteomes" id="UP001228049"/>
    </source>
</evidence>
<dbReference type="AlphaFoldDB" id="A0AAD9C2J9"/>
<organism evidence="2 3">
    <name type="scientific">Dissostichus eleginoides</name>
    <name type="common">Patagonian toothfish</name>
    <name type="synonym">Dissostichus amissus</name>
    <dbReference type="NCBI Taxonomy" id="100907"/>
    <lineage>
        <taxon>Eukaryota</taxon>
        <taxon>Metazoa</taxon>
        <taxon>Chordata</taxon>
        <taxon>Craniata</taxon>
        <taxon>Vertebrata</taxon>
        <taxon>Euteleostomi</taxon>
        <taxon>Actinopterygii</taxon>
        <taxon>Neopterygii</taxon>
        <taxon>Teleostei</taxon>
        <taxon>Neoteleostei</taxon>
        <taxon>Acanthomorphata</taxon>
        <taxon>Eupercaria</taxon>
        <taxon>Perciformes</taxon>
        <taxon>Notothenioidei</taxon>
        <taxon>Nototheniidae</taxon>
        <taxon>Dissostichus</taxon>
    </lineage>
</organism>